<name>A0ABY3N0P9_9GAMM</name>
<dbReference type="InterPro" id="IPR010131">
    <property type="entry name" value="MdtP/NodT-like"/>
</dbReference>
<dbReference type="RefSeq" id="WP_101343202.1">
    <property type="nucleotide sequence ID" value="NZ_PJAI02000001.1"/>
</dbReference>
<accession>A0ABY3N0P9</accession>
<evidence type="ECO:0000256" key="2">
    <source>
        <dbReference type="SAM" id="Coils"/>
    </source>
</evidence>
<dbReference type="InterPro" id="IPR003423">
    <property type="entry name" value="OMP_efflux"/>
</dbReference>
<sequence length="465" mass="51387">MILSLNKFNVSAVFFTLALSGCASQIDAPQHLQSVESFVAETKIADQLQGQDEVNWWHQLQSAQLNQLVDDALANNYSLKASQLQLKSALAMLGAEEADYFPQGGVNVGTQSTGIDDTISRQSSANLALSWQLDLFGRINALVDAADSSAMSQGEQLRALQIEVVTSVVTGYISYQGNKQKLDILNQQITALEQSIDVLEARVQEGIANELDLNRTRAQLSQQQALLPEASYAQYRDLATLASLTGRITGDMNLTNEQEIFSADFKVTLAEPNKSIALRPDISQALYDFSQANSLSVAASRALYPDVSLDAFVGVLSLGNTQFSDTNKHWQVAPQIEWSLLSYPALLAQRDAQEYLSEAAYNQYQNVVLSAVNDSELALRLLSKSMEQKKYADQRYNFANMAFIQANSMYQEGQIPYLELLDARQDVLIAQENTVNSQIISSLAKVNAYQAFNGRWSYSLKNLEK</sequence>
<dbReference type="Gene3D" id="1.20.1600.10">
    <property type="entry name" value="Outer membrane efflux proteins (OEP)"/>
    <property type="match status" value="1"/>
</dbReference>
<dbReference type="PROSITE" id="PS51257">
    <property type="entry name" value="PROKAR_LIPOPROTEIN"/>
    <property type="match status" value="1"/>
</dbReference>
<proteinExistence type="inferred from homology"/>
<comment type="similarity">
    <text evidence="1">Belongs to the outer membrane factor (OMF) (TC 1.B.17) family.</text>
</comment>
<comment type="caution">
    <text evidence="3">The sequence shown here is derived from an EMBL/GenBank/DDBJ whole genome shotgun (WGS) entry which is preliminary data.</text>
</comment>
<dbReference type="SUPFAM" id="SSF56954">
    <property type="entry name" value="Outer membrane efflux proteins (OEP)"/>
    <property type="match status" value="1"/>
</dbReference>
<protein>
    <submittedName>
        <fullName evidence="3">TolC family protein</fullName>
    </submittedName>
</protein>
<dbReference type="EMBL" id="PJAI02000001">
    <property type="protein sequence ID" value="TYK67052.1"/>
    <property type="molecule type" value="Genomic_DNA"/>
</dbReference>
<dbReference type="Gene3D" id="2.20.200.10">
    <property type="entry name" value="Outer membrane efflux proteins (OEP)"/>
    <property type="match status" value="1"/>
</dbReference>
<reference evidence="3 4" key="1">
    <citation type="submission" date="2019-08" db="EMBL/GenBank/DDBJ databases">
        <title>Microbe sample from Colwellia echini.</title>
        <authorList>
            <person name="Christiansen L."/>
            <person name="Pathiraja D."/>
            <person name="Schultz-Johansen M."/>
            <person name="Choi I.-G."/>
            <person name="Stougaard P."/>
        </authorList>
    </citation>
    <scope>NUCLEOTIDE SEQUENCE [LARGE SCALE GENOMIC DNA]</scope>
    <source>
        <strain evidence="3 4">A3</strain>
    </source>
</reference>
<organism evidence="3 4">
    <name type="scientific">Colwellia echini</name>
    <dbReference type="NCBI Taxonomy" id="1982103"/>
    <lineage>
        <taxon>Bacteria</taxon>
        <taxon>Pseudomonadati</taxon>
        <taxon>Pseudomonadota</taxon>
        <taxon>Gammaproteobacteria</taxon>
        <taxon>Alteromonadales</taxon>
        <taxon>Colwelliaceae</taxon>
        <taxon>Colwellia</taxon>
    </lineage>
</organism>
<keyword evidence="2" id="KW-0175">Coiled coil</keyword>
<dbReference type="Pfam" id="PF02321">
    <property type="entry name" value="OEP"/>
    <property type="match status" value="2"/>
</dbReference>
<evidence type="ECO:0000313" key="3">
    <source>
        <dbReference type="EMBL" id="TYK67052.1"/>
    </source>
</evidence>
<dbReference type="Proteomes" id="UP000815846">
    <property type="component" value="Unassembled WGS sequence"/>
</dbReference>
<evidence type="ECO:0000313" key="4">
    <source>
        <dbReference type="Proteomes" id="UP000815846"/>
    </source>
</evidence>
<feature type="coiled-coil region" evidence="2">
    <location>
        <begin position="175"/>
        <end position="209"/>
    </location>
</feature>
<evidence type="ECO:0000256" key="1">
    <source>
        <dbReference type="ARBA" id="ARBA00007613"/>
    </source>
</evidence>
<dbReference type="PANTHER" id="PTHR30203">
    <property type="entry name" value="OUTER MEMBRANE CATION EFFLUX PROTEIN"/>
    <property type="match status" value="1"/>
</dbReference>
<keyword evidence="4" id="KW-1185">Reference proteome</keyword>
<gene>
    <name evidence="3" type="ORF">CWS31_000475</name>
</gene>
<dbReference type="PANTHER" id="PTHR30203:SF25">
    <property type="entry name" value="OUTER MEMBRANE PROTEIN-RELATED"/>
    <property type="match status" value="1"/>
</dbReference>